<evidence type="ECO:0000256" key="8">
    <source>
        <dbReference type="SAM" id="Phobius"/>
    </source>
</evidence>
<feature type="transmembrane region" description="Helical" evidence="8">
    <location>
        <begin position="98"/>
        <end position="119"/>
    </location>
</feature>
<sequence>MKRLFKNVQSMVDKRGLILSLILLVSSFLRVWSLDLVPVSLFGDEIDVGYHAYSILKTGKDYSGNFLPIHFESLAEHRTAFFPYSAVPTVALFGISAWGVRLPVAIFGVLGILAFYLLVKEITKNEKLGLLGAVLLGISPWHIHFSRVGFDGPQMLFLFTIGIYFLLTSLRGKNTLWLSAIFLALTPWAYNTAKLFLPLTILAILIIWRNELMKIPRSRLLTAIIVFTIISLPFALSTLFGGGSERFQGISIFNDPTVVPQMGFDRQNDLKVRGSSSFLPSIADKLFHNKLTAYSKIFTDNYFQSFSTQFFFIKGDALNPRQSSGFEFFKIQSIFMIVGLVFLIISQLDKKVKVFIIFWVLAAPIPSALTQGGGDHATRLILMLPVLVIFITFGIYYIYFKVNRKFKIFYILIVLISLLLSFIFYQHDYWVHYPWKSERWWHAGYKEAVTSAVRKGADYERVIISSADEPSLIFFLGWSMYPPEIFQYEYSSYLSKNKNANSTLNLGKYIFPPIGQGINLYEMGSKLPENTLYLATAKEINLNLIKEPGRVPSDILLIDAISYPSGEPAFYLFAKNEKN</sequence>
<evidence type="ECO:0000256" key="5">
    <source>
        <dbReference type="ARBA" id="ARBA00022692"/>
    </source>
</evidence>
<proteinExistence type="predicted"/>
<evidence type="ECO:0000256" key="1">
    <source>
        <dbReference type="ARBA" id="ARBA00004651"/>
    </source>
</evidence>
<feature type="transmembrane region" description="Helical" evidence="8">
    <location>
        <begin position="408"/>
        <end position="425"/>
    </location>
</feature>
<keyword evidence="2" id="KW-1003">Cell membrane</keyword>
<feature type="transmembrane region" description="Helical" evidence="8">
    <location>
        <begin position="220"/>
        <end position="240"/>
    </location>
</feature>
<dbReference type="PANTHER" id="PTHR33908:SF3">
    <property type="entry name" value="UNDECAPRENYL PHOSPHATE-ALPHA-4-AMINO-4-DEOXY-L-ARABINOSE ARABINOSYL TRANSFERASE"/>
    <property type="match status" value="1"/>
</dbReference>
<feature type="transmembrane region" description="Helical" evidence="8">
    <location>
        <begin position="352"/>
        <end position="369"/>
    </location>
</feature>
<evidence type="ECO:0000313" key="11">
    <source>
        <dbReference type="Proteomes" id="UP000034881"/>
    </source>
</evidence>
<evidence type="ECO:0000256" key="6">
    <source>
        <dbReference type="ARBA" id="ARBA00022989"/>
    </source>
</evidence>
<dbReference type="EMBL" id="LBYB01000001">
    <property type="protein sequence ID" value="KKR42615.1"/>
    <property type="molecule type" value="Genomic_DNA"/>
</dbReference>
<dbReference type="InterPro" id="IPR050297">
    <property type="entry name" value="LipidA_mod_glycosyltrf_83"/>
</dbReference>
<dbReference type="GO" id="GO:0016763">
    <property type="term" value="F:pentosyltransferase activity"/>
    <property type="evidence" value="ECO:0007669"/>
    <property type="project" value="TreeGrafter"/>
</dbReference>
<feature type="transmembrane region" description="Helical" evidence="8">
    <location>
        <begin position="328"/>
        <end position="345"/>
    </location>
</feature>
<organism evidence="10 11">
    <name type="scientific">Candidatus Daviesbacteria bacterium GW2011_GWC2_40_12</name>
    <dbReference type="NCBI Taxonomy" id="1618431"/>
    <lineage>
        <taxon>Bacteria</taxon>
        <taxon>Candidatus Daviesiibacteriota</taxon>
    </lineage>
</organism>
<dbReference type="GO" id="GO:0010041">
    <property type="term" value="P:response to iron(III) ion"/>
    <property type="evidence" value="ECO:0007669"/>
    <property type="project" value="TreeGrafter"/>
</dbReference>
<dbReference type="GO" id="GO:0009103">
    <property type="term" value="P:lipopolysaccharide biosynthetic process"/>
    <property type="evidence" value="ECO:0007669"/>
    <property type="project" value="UniProtKB-ARBA"/>
</dbReference>
<gene>
    <name evidence="10" type="ORF">UT77_C0001G0066</name>
</gene>
<feature type="transmembrane region" description="Helical" evidence="8">
    <location>
        <begin position="148"/>
        <end position="167"/>
    </location>
</feature>
<keyword evidence="5 8" id="KW-0812">Transmembrane</keyword>
<feature type="domain" description="Glycosyltransferase RgtA/B/C/D-like" evidence="9">
    <location>
        <begin position="88"/>
        <end position="231"/>
    </location>
</feature>
<evidence type="ECO:0000256" key="2">
    <source>
        <dbReference type="ARBA" id="ARBA00022475"/>
    </source>
</evidence>
<dbReference type="AlphaFoldDB" id="A0A0G0T674"/>
<keyword evidence="4" id="KW-0808">Transferase</keyword>
<evidence type="ECO:0000256" key="3">
    <source>
        <dbReference type="ARBA" id="ARBA00022676"/>
    </source>
</evidence>
<evidence type="ECO:0000259" key="9">
    <source>
        <dbReference type="Pfam" id="PF13231"/>
    </source>
</evidence>
<comment type="caution">
    <text evidence="10">The sequence shown here is derived from an EMBL/GenBank/DDBJ whole genome shotgun (WGS) entry which is preliminary data.</text>
</comment>
<feature type="transmembrane region" description="Helical" evidence="8">
    <location>
        <begin position="381"/>
        <end position="399"/>
    </location>
</feature>
<accession>A0A0G0T674</accession>
<evidence type="ECO:0000313" key="10">
    <source>
        <dbReference type="EMBL" id="KKR42615.1"/>
    </source>
</evidence>
<dbReference type="Pfam" id="PF13231">
    <property type="entry name" value="PMT_2"/>
    <property type="match status" value="1"/>
</dbReference>
<dbReference type="InterPro" id="IPR038731">
    <property type="entry name" value="RgtA/B/C-like"/>
</dbReference>
<dbReference type="PANTHER" id="PTHR33908">
    <property type="entry name" value="MANNOSYLTRANSFERASE YKCB-RELATED"/>
    <property type="match status" value="1"/>
</dbReference>
<dbReference type="Proteomes" id="UP000034881">
    <property type="component" value="Unassembled WGS sequence"/>
</dbReference>
<keyword evidence="6 8" id="KW-1133">Transmembrane helix</keyword>
<keyword evidence="7 8" id="KW-0472">Membrane</keyword>
<dbReference type="GO" id="GO:0005886">
    <property type="term" value="C:plasma membrane"/>
    <property type="evidence" value="ECO:0007669"/>
    <property type="project" value="UniProtKB-SubCell"/>
</dbReference>
<reference evidence="10 11" key="1">
    <citation type="journal article" date="2015" name="Nature">
        <title>rRNA introns, odd ribosomes, and small enigmatic genomes across a large radiation of phyla.</title>
        <authorList>
            <person name="Brown C.T."/>
            <person name="Hug L.A."/>
            <person name="Thomas B.C."/>
            <person name="Sharon I."/>
            <person name="Castelle C.J."/>
            <person name="Singh A."/>
            <person name="Wilkins M.J."/>
            <person name="Williams K.H."/>
            <person name="Banfield J.F."/>
        </authorList>
    </citation>
    <scope>NUCLEOTIDE SEQUENCE [LARGE SCALE GENOMIC DNA]</scope>
</reference>
<evidence type="ECO:0000256" key="4">
    <source>
        <dbReference type="ARBA" id="ARBA00022679"/>
    </source>
</evidence>
<feature type="transmembrane region" description="Helical" evidence="8">
    <location>
        <begin position="187"/>
        <end position="208"/>
    </location>
</feature>
<name>A0A0G0T674_9BACT</name>
<keyword evidence="3" id="KW-0328">Glycosyltransferase</keyword>
<protein>
    <recommendedName>
        <fullName evidence="9">Glycosyltransferase RgtA/B/C/D-like domain-containing protein</fullName>
    </recommendedName>
</protein>
<evidence type="ECO:0000256" key="7">
    <source>
        <dbReference type="ARBA" id="ARBA00023136"/>
    </source>
</evidence>
<comment type="subcellular location">
    <subcellularLocation>
        <location evidence="1">Cell membrane</location>
        <topology evidence="1">Multi-pass membrane protein</topology>
    </subcellularLocation>
</comment>